<dbReference type="SUPFAM" id="SSF103473">
    <property type="entry name" value="MFS general substrate transporter"/>
    <property type="match status" value="1"/>
</dbReference>
<proteinExistence type="inferred from homology"/>
<feature type="transmembrane region" description="Helical" evidence="8">
    <location>
        <begin position="43"/>
        <end position="62"/>
    </location>
</feature>
<accession>A0A1C7NXB7</accession>
<keyword evidence="5 8" id="KW-0812">Transmembrane</keyword>
<dbReference type="InterPro" id="IPR036259">
    <property type="entry name" value="MFS_trans_sf"/>
</dbReference>
<dbReference type="PANTHER" id="PTHR23502:SF132">
    <property type="entry name" value="POLYAMINE TRANSPORTER 2-RELATED"/>
    <property type="match status" value="1"/>
</dbReference>
<feature type="transmembrane region" description="Helical" evidence="8">
    <location>
        <begin position="163"/>
        <end position="182"/>
    </location>
</feature>
<feature type="transmembrane region" description="Helical" evidence="8">
    <location>
        <begin position="342"/>
        <end position="362"/>
    </location>
</feature>
<dbReference type="Proteomes" id="UP000093111">
    <property type="component" value="Unassembled WGS sequence"/>
</dbReference>
<evidence type="ECO:0000313" key="10">
    <source>
        <dbReference type="EMBL" id="OBZ92084.1"/>
    </source>
</evidence>
<keyword evidence="3 8" id="KW-0813">Transport</keyword>
<evidence type="ECO:0000256" key="1">
    <source>
        <dbReference type="ARBA" id="ARBA00004651"/>
    </source>
</evidence>
<dbReference type="FunFam" id="1.20.1720.10:FF:000005">
    <property type="entry name" value="Bcr/CflA family efflux transporter"/>
    <property type="match status" value="1"/>
</dbReference>
<protein>
    <recommendedName>
        <fullName evidence="8">Bcr/CflA family efflux transporter</fullName>
    </recommendedName>
</protein>
<keyword evidence="7 8" id="KW-0472">Membrane</keyword>
<dbReference type="InterPro" id="IPR011701">
    <property type="entry name" value="MFS"/>
</dbReference>
<feature type="transmembrane region" description="Helical" evidence="8">
    <location>
        <begin position="250"/>
        <end position="269"/>
    </location>
</feature>
<dbReference type="AlphaFoldDB" id="A0A1C7NXB7"/>
<evidence type="ECO:0000256" key="4">
    <source>
        <dbReference type="ARBA" id="ARBA00022475"/>
    </source>
</evidence>
<reference evidence="10 11" key="1">
    <citation type="journal article" date="2016" name="Syst. Appl. Microbiol.">
        <title>Pararhizobium polonicum sp. nov. isolated from tumors on stone fruit rootstocks.</title>
        <authorList>
            <person name="Pulawska J."/>
            <person name="Kuzmanovic N."/>
            <person name="Willems A."/>
            <person name="Pothier J.F."/>
        </authorList>
    </citation>
    <scope>NUCLEOTIDE SEQUENCE [LARGE SCALE GENOMIC DNA]</scope>
    <source>
        <strain evidence="10 11">F5.1</strain>
    </source>
</reference>
<comment type="subcellular location">
    <subcellularLocation>
        <location evidence="8">Cell inner membrane</location>
        <topology evidence="8">Multi-pass membrane protein</topology>
    </subcellularLocation>
    <subcellularLocation>
        <location evidence="1">Cell membrane</location>
        <topology evidence="1">Multi-pass membrane protein</topology>
    </subcellularLocation>
</comment>
<organism evidence="10 11">
    <name type="scientific">Pararhizobium polonicum</name>
    <dbReference type="NCBI Taxonomy" id="1612624"/>
    <lineage>
        <taxon>Bacteria</taxon>
        <taxon>Pseudomonadati</taxon>
        <taxon>Pseudomonadota</taxon>
        <taxon>Alphaproteobacteria</taxon>
        <taxon>Hyphomicrobiales</taxon>
        <taxon>Rhizobiaceae</taxon>
        <taxon>Rhizobium/Agrobacterium group</taxon>
        <taxon>Pararhizobium</taxon>
    </lineage>
</organism>
<feature type="transmembrane region" description="Helical" evidence="8">
    <location>
        <begin position="5"/>
        <end position="23"/>
    </location>
</feature>
<dbReference type="OrthoDB" id="9800416at2"/>
<keyword evidence="4" id="KW-1003">Cell membrane</keyword>
<dbReference type="STRING" id="1612624.ADU59_28570"/>
<evidence type="ECO:0000313" key="11">
    <source>
        <dbReference type="Proteomes" id="UP000093111"/>
    </source>
</evidence>
<dbReference type="NCBIfam" id="TIGR00710">
    <property type="entry name" value="efflux_Bcr_CflA"/>
    <property type="match status" value="1"/>
</dbReference>
<sequence length="399" mass="42339">MTSSFFRTALILGLLSAIGPFAIDMYLPALPSIGQDLGAENHIVQLSLLAFFISFALSQLVYGPLSDMWGRKAPLYIGIGIFAVASIGCALASDIETLIAFRFLQGIGGAAGMVIPRAIVRDMHTGVQAARLMSLLMLVFSISPILAPLTGSAVIEFYGWRGVFWAVTVAAFIGLILLATQLRETRPKEHRAESGLRSAMAAYGLLLRDKNFLTLTFIGGLGISSFLVYLANSPFVLIDYYGLTPTQYSFAFSINAVSFFTVSQATGWFGERFGLVRVMRIAVTAFALTMAAMAIVMSLGFNQLPVLAAFLFVGYGFLGLVIPTTAVLALEEHGEIAGTASSLMGTLHFVTAAVAMVIASVFFDGTAVPMAIGIALCAVGALLLTQATIGRRRAVAAAE</sequence>
<dbReference type="PANTHER" id="PTHR23502">
    <property type="entry name" value="MAJOR FACILITATOR SUPERFAMILY"/>
    <property type="match status" value="1"/>
</dbReference>
<dbReference type="PROSITE" id="PS50850">
    <property type="entry name" value="MFS"/>
    <property type="match status" value="1"/>
</dbReference>
<feature type="transmembrane region" description="Helical" evidence="8">
    <location>
        <begin position="307"/>
        <end position="330"/>
    </location>
</feature>
<dbReference type="GO" id="GO:0005886">
    <property type="term" value="C:plasma membrane"/>
    <property type="evidence" value="ECO:0007669"/>
    <property type="project" value="UniProtKB-SubCell"/>
</dbReference>
<dbReference type="GO" id="GO:1990961">
    <property type="term" value="P:xenobiotic detoxification by transmembrane export across the plasma membrane"/>
    <property type="evidence" value="ECO:0007669"/>
    <property type="project" value="InterPro"/>
</dbReference>
<name>A0A1C7NXB7_9HYPH</name>
<dbReference type="InterPro" id="IPR004812">
    <property type="entry name" value="Efflux_drug-R_Bcr/CmlA"/>
</dbReference>
<feature type="transmembrane region" description="Helical" evidence="8">
    <location>
        <begin position="281"/>
        <end position="301"/>
    </location>
</feature>
<evidence type="ECO:0000256" key="6">
    <source>
        <dbReference type="ARBA" id="ARBA00022989"/>
    </source>
</evidence>
<gene>
    <name evidence="10" type="ORF">ADU59_28570</name>
</gene>
<dbReference type="EMBL" id="LGLV01000024">
    <property type="protein sequence ID" value="OBZ92084.1"/>
    <property type="molecule type" value="Genomic_DNA"/>
</dbReference>
<evidence type="ECO:0000256" key="2">
    <source>
        <dbReference type="ARBA" id="ARBA00006236"/>
    </source>
</evidence>
<comment type="caution">
    <text evidence="10">The sequence shown here is derived from an EMBL/GenBank/DDBJ whole genome shotgun (WGS) entry which is preliminary data.</text>
</comment>
<feature type="domain" description="Major facilitator superfamily (MFS) profile" evidence="9">
    <location>
        <begin position="5"/>
        <end position="393"/>
    </location>
</feature>
<keyword evidence="8" id="KW-0997">Cell inner membrane</keyword>
<dbReference type="Gene3D" id="1.20.1720.10">
    <property type="entry name" value="Multidrug resistance protein D"/>
    <property type="match status" value="1"/>
</dbReference>
<dbReference type="GO" id="GO:0042910">
    <property type="term" value="F:xenobiotic transmembrane transporter activity"/>
    <property type="evidence" value="ECO:0007669"/>
    <property type="project" value="InterPro"/>
</dbReference>
<evidence type="ECO:0000256" key="3">
    <source>
        <dbReference type="ARBA" id="ARBA00022448"/>
    </source>
</evidence>
<dbReference type="CDD" id="cd17320">
    <property type="entry name" value="MFS_MdfA_MDR_like"/>
    <property type="match status" value="1"/>
</dbReference>
<dbReference type="Pfam" id="PF07690">
    <property type="entry name" value="MFS_1"/>
    <property type="match status" value="1"/>
</dbReference>
<feature type="transmembrane region" description="Helical" evidence="8">
    <location>
        <begin position="212"/>
        <end position="230"/>
    </location>
</feature>
<dbReference type="PATRIC" id="fig|1612624.7.peg.3892"/>
<feature type="transmembrane region" description="Helical" evidence="8">
    <location>
        <begin position="99"/>
        <end position="120"/>
    </location>
</feature>
<keyword evidence="11" id="KW-1185">Reference proteome</keyword>
<feature type="transmembrane region" description="Helical" evidence="8">
    <location>
        <begin position="74"/>
        <end position="93"/>
    </location>
</feature>
<comment type="similarity">
    <text evidence="2 8">Belongs to the major facilitator superfamily. Bcr/CmlA family.</text>
</comment>
<evidence type="ECO:0000256" key="7">
    <source>
        <dbReference type="ARBA" id="ARBA00023136"/>
    </source>
</evidence>
<evidence type="ECO:0000259" key="9">
    <source>
        <dbReference type="PROSITE" id="PS50850"/>
    </source>
</evidence>
<dbReference type="RefSeq" id="WP_068959106.1">
    <property type="nucleotide sequence ID" value="NZ_LGLV01000024.1"/>
</dbReference>
<feature type="transmembrane region" description="Helical" evidence="8">
    <location>
        <begin position="132"/>
        <end position="151"/>
    </location>
</feature>
<keyword evidence="6 8" id="KW-1133">Transmembrane helix</keyword>
<dbReference type="InterPro" id="IPR020846">
    <property type="entry name" value="MFS_dom"/>
</dbReference>
<feature type="transmembrane region" description="Helical" evidence="8">
    <location>
        <begin position="368"/>
        <end position="385"/>
    </location>
</feature>
<evidence type="ECO:0000256" key="5">
    <source>
        <dbReference type="ARBA" id="ARBA00022692"/>
    </source>
</evidence>
<evidence type="ECO:0000256" key="8">
    <source>
        <dbReference type="RuleBase" id="RU365088"/>
    </source>
</evidence>